<comment type="caution">
    <text evidence="2">The sequence shown here is derived from an EMBL/GenBank/DDBJ whole genome shotgun (WGS) entry which is preliminary data.</text>
</comment>
<gene>
    <name evidence="2" type="ORF">GCM10023258_09520</name>
</gene>
<feature type="transmembrane region" description="Helical" evidence="1">
    <location>
        <begin position="36"/>
        <end position="55"/>
    </location>
</feature>
<feature type="transmembrane region" description="Helical" evidence="1">
    <location>
        <begin position="61"/>
        <end position="81"/>
    </location>
</feature>
<sequence>MTGVPDTAAAVRIRWVLLAATLVSGLALLAAQATGYAGTVAVTLALALVVAWGWPRITGSATPSATSGVLAVAAVAIVLSARDAGLRWLPAAVAFGLVLAFFGQLVRRSGREGLVLTLLSSFGGLAVTASGATAVVAAQSDRGRAVAVVALAAVVAAVLGDLLAAAPALRARPGAVGAVGLVGTAVVASVVAAVVSTRFDEVGPGTALAIGAAVGVVSWALRRVLALEPELPTLRGQLAAGAASVLAVGAVINLATALT</sequence>
<feature type="transmembrane region" description="Helical" evidence="1">
    <location>
        <begin position="238"/>
        <end position="258"/>
    </location>
</feature>
<keyword evidence="3" id="KW-1185">Reference proteome</keyword>
<feature type="transmembrane region" description="Helical" evidence="1">
    <location>
        <begin position="88"/>
        <end position="106"/>
    </location>
</feature>
<keyword evidence="1" id="KW-1133">Transmembrane helix</keyword>
<feature type="transmembrane region" description="Helical" evidence="1">
    <location>
        <begin position="175"/>
        <end position="195"/>
    </location>
</feature>
<protein>
    <submittedName>
        <fullName evidence="2">Uncharacterized protein</fullName>
    </submittedName>
</protein>
<keyword evidence="1" id="KW-0472">Membrane</keyword>
<feature type="transmembrane region" description="Helical" evidence="1">
    <location>
        <begin position="118"/>
        <end position="138"/>
    </location>
</feature>
<reference evidence="3" key="1">
    <citation type="journal article" date="2019" name="Int. J. Syst. Evol. Microbiol.">
        <title>The Global Catalogue of Microorganisms (GCM) 10K type strain sequencing project: providing services to taxonomists for standard genome sequencing and annotation.</title>
        <authorList>
            <consortium name="The Broad Institute Genomics Platform"/>
            <consortium name="The Broad Institute Genome Sequencing Center for Infectious Disease"/>
            <person name="Wu L."/>
            <person name="Ma J."/>
        </authorList>
    </citation>
    <scope>NUCLEOTIDE SEQUENCE [LARGE SCALE GENOMIC DNA]</scope>
    <source>
        <strain evidence="3">JCM 17687</strain>
    </source>
</reference>
<evidence type="ECO:0000256" key="1">
    <source>
        <dbReference type="SAM" id="Phobius"/>
    </source>
</evidence>
<dbReference type="Proteomes" id="UP001500427">
    <property type="component" value="Unassembled WGS sequence"/>
</dbReference>
<keyword evidence="1" id="KW-0812">Transmembrane</keyword>
<feature type="transmembrane region" description="Helical" evidence="1">
    <location>
        <begin position="145"/>
        <end position="169"/>
    </location>
</feature>
<evidence type="ECO:0000313" key="3">
    <source>
        <dbReference type="Proteomes" id="UP001500427"/>
    </source>
</evidence>
<feature type="transmembrane region" description="Helical" evidence="1">
    <location>
        <begin position="12"/>
        <end position="29"/>
    </location>
</feature>
<name>A0ABP9J5A6_9MICO</name>
<accession>A0ABP9J5A6</accession>
<proteinExistence type="predicted"/>
<evidence type="ECO:0000313" key="2">
    <source>
        <dbReference type="EMBL" id="GAA5020691.1"/>
    </source>
</evidence>
<organism evidence="2 3">
    <name type="scientific">Terrabacter aeriphilus</name>
    <dbReference type="NCBI Taxonomy" id="515662"/>
    <lineage>
        <taxon>Bacteria</taxon>
        <taxon>Bacillati</taxon>
        <taxon>Actinomycetota</taxon>
        <taxon>Actinomycetes</taxon>
        <taxon>Micrococcales</taxon>
        <taxon>Intrasporangiaceae</taxon>
        <taxon>Terrabacter</taxon>
    </lineage>
</organism>
<dbReference type="EMBL" id="BAABIW010000006">
    <property type="protein sequence ID" value="GAA5020691.1"/>
    <property type="molecule type" value="Genomic_DNA"/>
</dbReference>
<feature type="transmembrane region" description="Helical" evidence="1">
    <location>
        <begin position="207"/>
        <end position="226"/>
    </location>
</feature>